<sequence>MENAKAGNNKKGERTAGLRYKDYLETVNSDILISLSTISSLFVFVL</sequence>
<gene>
    <name evidence="1" type="ORF">HMPREF1064_02916</name>
</gene>
<dbReference type="HOGENOM" id="CLU_3180052_0_0_10"/>
<comment type="caution">
    <text evidence="1">The sequence shown here is derived from an EMBL/GenBank/DDBJ whole genome shotgun (WGS) entry which is preliminary data.</text>
</comment>
<reference evidence="1 2" key="1">
    <citation type="submission" date="2012-02" db="EMBL/GenBank/DDBJ databases">
        <title>The Genome Sequence of Bacteroides dorei CL02T12C06.</title>
        <authorList>
            <consortium name="The Broad Institute Genome Sequencing Platform"/>
            <person name="Earl A."/>
            <person name="Ward D."/>
            <person name="Feldgarden M."/>
            <person name="Gevers D."/>
            <person name="Zitomersky N.L."/>
            <person name="Coyne M.J."/>
            <person name="Comstock L.E."/>
            <person name="Young S.K."/>
            <person name="Zeng Q."/>
            <person name="Gargeya S."/>
            <person name="Fitzgerald M."/>
            <person name="Haas B."/>
            <person name="Abouelleil A."/>
            <person name="Alvarado L."/>
            <person name="Arachchi H.M."/>
            <person name="Berlin A."/>
            <person name="Chapman S.B."/>
            <person name="Gearin G."/>
            <person name="Goldberg J."/>
            <person name="Griggs A."/>
            <person name="Gujja S."/>
            <person name="Hansen M."/>
            <person name="Heiman D."/>
            <person name="Howarth C."/>
            <person name="Larimer J."/>
            <person name="Lui A."/>
            <person name="MacDonald P.J.P."/>
            <person name="McCowen C."/>
            <person name="Montmayeur A."/>
            <person name="Murphy C."/>
            <person name="Neiman D."/>
            <person name="Pearson M."/>
            <person name="Priest M."/>
            <person name="Roberts A."/>
            <person name="Saif S."/>
            <person name="Shea T."/>
            <person name="Sisk P."/>
            <person name="Stolte C."/>
            <person name="Sykes S."/>
            <person name="Wortman J."/>
            <person name="Nusbaum C."/>
            <person name="Birren B."/>
        </authorList>
    </citation>
    <scope>NUCLEOTIDE SEQUENCE [LARGE SCALE GENOMIC DNA]</scope>
    <source>
        <strain evidence="1 2">CL02T12C06</strain>
    </source>
</reference>
<protein>
    <submittedName>
        <fullName evidence="1">Uncharacterized protein</fullName>
    </submittedName>
</protein>
<dbReference type="AlphaFoldDB" id="I9QSF7"/>
<name>I9QSF7_9BACT</name>
<evidence type="ECO:0000313" key="2">
    <source>
        <dbReference type="Proteomes" id="UP000005974"/>
    </source>
</evidence>
<keyword evidence="2" id="KW-1185">Reference proteome</keyword>
<dbReference type="Proteomes" id="UP000005974">
    <property type="component" value="Unassembled WGS sequence"/>
</dbReference>
<evidence type="ECO:0000313" key="1">
    <source>
        <dbReference type="EMBL" id="EIY32373.1"/>
    </source>
</evidence>
<proteinExistence type="predicted"/>
<accession>I9QSF7</accession>
<dbReference type="PATRIC" id="fig|997876.3.peg.3012"/>
<organism evidence="1 2">
    <name type="scientific">Phocaeicola dorei CL02T12C06</name>
    <dbReference type="NCBI Taxonomy" id="997876"/>
    <lineage>
        <taxon>Bacteria</taxon>
        <taxon>Pseudomonadati</taxon>
        <taxon>Bacteroidota</taxon>
        <taxon>Bacteroidia</taxon>
        <taxon>Bacteroidales</taxon>
        <taxon>Bacteroidaceae</taxon>
        <taxon>Phocaeicola</taxon>
    </lineage>
</organism>
<dbReference type="EMBL" id="AGXJ01000051">
    <property type="protein sequence ID" value="EIY32373.1"/>
    <property type="molecule type" value="Genomic_DNA"/>
</dbReference>